<reference evidence="14" key="2">
    <citation type="journal article" date="2015" name="Antimicrob. Agents Chemother.">
        <title>Complete Nucleotide Sequence of cfr-Carrying IncX4 Plasmid pSD11 from Escherichia coli.</title>
        <authorList>
            <person name="Sun J."/>
            <person name="Deng H."/>
            <person name="Li L."/>
            <person name="Chen M.Y."/>
            <person name="Fang L.X."/>
            <person name="Yang Q.E."/>
            <person name="Liu Y.H."/>
            <person name="Liao X.P."/>
        </authorList>
    </citation>
    <scope>NUCLEOTIDE SEQUENCE</scope>
    <source>
        <strain evidence="14">8ZG6D</strain>
        <plasmid evidence="14">pSD11</plasmid>
    </source>
</reference>
<dbReference type="PANTHER" id="PTHR30121:SF12">
    <property type="entry name" value="TYPE IV SECRETION SYSTEM PROTEIN CAGE"/>
    <property type="match status" value="1"/>
</dbReference>
<keyword evidence="8 11" id="KW-0472">Membrane</keyword>
<dbReference type="InterPro" id="IPR007792">
    <property type="entry name" value="T4SS_VirB3/TrbD/AvhB"/>
</dbReference>
<reference evidence="17" key="5">
    <citation type="submission" date="2023-10" db="EMBL/GenBank/DDBJ databases">
        <authorList>
            <person name="Leclercq S."/>
        </authorList>
    </citation>
    <scope>NUCLEOTIDE SEQUENCE</scope>
    <source>
        <strain evidence="17">F862</strain>
        <plasmid evidence="17">pF862-3</plasmid>
    </source>
</reference>
<dbReference type="Pfam" id="PF19044">
    <property type="entry name" value="P-loop_TraG"/>
    <property type="match status" value="1"/>
</dbReference>
<feature type="domain" description="CagE TrbE VirB component of type IV transporter system central" evidence="12">
    <location>
        <begin position="270"/>
        <end position="472"/>
    </location>
</feature>
<proteinExistence type="inferred from homology"/>
<dbReference type="SUPFAM" id="SSF52540">
    <property type="entry name" value="P-loop containing nucleoside triphosphate hydrolases"/>
    <property type="match status" value="1"/>
</dbReference>
<dbReference type="EMBL" id="KM212169">
    <property type="protein sequence ID" value="AIY22825.1"/>
    <property type="molecule type" value="Genomic_DNA"/>
</dbReference>
<feature type="transmembrane region" description="Helical" evidence="11">
    <location>
        <begin position="12"/>
        <end position="32"/>
    </location>
</feature>
<reference evidence="15" key="3">
    <citation type="journal article" date="2015" name="Antimicrob. Agents Chemother.">
        <title>Novel Conjugative Plasmid from Escherichia coli of Swine Origin That Coharbors the Multiresistance Gene cfr and the Extended-Spectrum-?-Lactamase Gene blaCTX-M-14b.</title>
        <authorList>
            <person name="Zhang W.J."/>
            <person name="Wang X.M."/>
            <person name="Dai L."/>
            <person name="Hua X."/>
            <person name="Dong Z."/>
            <person name="Schwarz S."/>
            <person name="Liu S."/>
        </authorList>
    </citation>
    <scope>NUCLEOTIDE SEQUENCE</scope>
    <source>
        <strain evidence="15">GXEC3</strain>
        <strain evidence="16">GXEC6</strain>
        <plasmid evidence="15">pGXEC3</plasmid>
        <plasmid evidence="16">pGXEC6</plasmid>
    </source>
</reference>
<dbReference type="GO" id="GO:0016020">
    <property type="term" value="C:membrane"/>
    <property type="evidence" value="ECO:0007669"/>
    <property type="project" value="UniProtKB-SubCell"/>
</dbReference>
<keyword evidence="4" id="KW-0547">Nucleotide-binding</keyword>
<keyword evidence="6 11" id="KW-1133">Transmembrane helix</keyword>
<gene>
    <name evidence="14" type="primary">virB4</name>
    <name evidence="17" type="synonym">pilx3-4</name>
    <name evidence="17" type="ORF">FGAF862_49010</name>
</gene>
<dbReference type="RefSeq" id="WP_000105979.1">
    <property type="nucleotide sequence ID" value="NZ_BFKC01000083.1"/>
</dbReference>
<evidence type="ECO:0000313" key="17">
    <source>
        <dbReference type="EMBL" id="CAK1260197.1"/>
    </source>
</evidence>
<geneLocation type="plasmid" evidence="15">
    <name>pGXEC3</name>
</geneLocation>
<keyword evidence="10" id="KW-0175">Coiled coil</keyword>
<dbReference type="Pfam" id="PF05101">
    <property type="entry name" value="VirB3"/>
    <property type="match status" value="1"/>
</dbReference>
<evidence type="ECO:0000256" key="8">
    <source>
        <dbReference type="ARBA" id="ARBA00023136"/>
    </source>
</evidence>
<evidence type="ECO:0000256" key="1">
    <source>
        <dbReference type="ARBA" id="ARBA00004370"/>
    </source>
</evidence>
<dbReference type="Gene3D" id="3.40.50.300">
    <property type="entry name" value="P-loop containing nucleotide triphosphate hydrolases"/>
    <property type="match status" value="1"/>
</dbReference>
<protein>
    <recommendedName>
        <fullName evidence="9">Type IV secretion system protein virB4</fullName>
    </recommendedName>
</protein>
<evidence type="ECO:0000256" key="10">
    <source>
        <dbReference type="SAM" id="Coils"/>
    </source>
</evidence>
<geneLocation type="plasmid" evidence="17 18">
    <name>pF862-3</name>
</geneLocation>
<evidence type="ECO:0000256" key="6">
    <source>
        <dbReference type="ARBA" id="ARBA00022989"/>
    </source>
</evidence>
<evidence type="ECO:0000313" key="18">
    <source>
        <dbReference type="Proteomes" id="UP001296028"/>
    </source>
</evidence>
<dbReference type="Proteomes" id="UP001296028">
    <property type="component" value="Plasmid pF862-3"/>
</dbReference>
<name>A0A0A1DZA0_ECOLX</name>
<keyword evidence="14" id="KW-0614">Plasmid</keyword>
<feature type="domain" description="TraG P-loop" evidence="13">
    <location>
        <begin position="535"/>
        <end position="817"/>
    </location>
</feature>
<dbReference type="InterPro" id="IPR051162">
    <property type="entry name" value="T4SS_component"/>
</dbReference>
<feature type="coiled-coil region" evidence="10">
    <location>
        <begin position="371"/>
        <end position="405"/>
    </location>
</feature>
<evidence type="ECO:0000256" key="5">
    <source>
        <dbReference type="ARBA" id="ARBA00022840"/>
    </source>
</evidence>
<evidence type="ECO:0000256" key="7">
    <source>
        <dbReference type="ARBA" id="ARBA00023026"/>
    </source>
</evidence>
<evidence type="ECO:0000259" key="13">
    <source>
        <dbReference type="Pfam" id="PF19044"/>
    </source>
</evidence>
<dbReference type="NCBIfam" id="TIGR00929">
    <property type="entry name" value="VirB4_CagE"/>
    <property type="match status" value="1"/>
</dbReference>
<geneLocation type="plasmid" evidence="14">
    <name>pSD11</name>
</geneLocation>
<evidence type="ECO:0000256" key="9">
    <source>
        <dbReference type="ARBA" id="ARBA00023635"/>
    </source>
</evidence>
<evidence type="ECO:0000256" key="2">
    <source>
        <dbReference type="ARBA" id="ARBA00006512"/>
    </source>
</evidence>
<evidence type="ECO:0000313" key="16">
    <source>
        <dbReference type="EMBL" id="AJF83653.1"/>
    </source>
</evidence>
<dbReference type="InterPro" id="IPR004346">
    <property type="entry name" value="CagE_TrbE_VirB"/>
</dbReference>
<evidence type="ECO:0000259" key="12">
    <source>
        <dbReference type="Pfam" id="PF03135"/>
    </source>
</evidence>
<evidence type="ECO:0000256" key="4">
    <source>
        <dbReference type="ARBA" id="ARBA00022741"/>
    </source>
</evidence>
<geneLocation type="plasmid" evidence="16">
    <name>pGXEC6</name>
</geneLocation>
<evidence type="ECO:0000313" key="14">
    <source>
        <dbReference type="EMBL" id="AIY22825.1"/>
    </source>
</evidence>
<sequence length="915" mass="103922">MSTLYKAMTRPAMYVGVPVVPLTVVAGALFLAGVYISKLIWLAIPVAVFILRMITKQDDHIFNLYFLKLKMLGNSVCNRFFGARAFLSGQYEAVEIDEFINAMKLNERITTGKYIPYSSHVDKNIVKTKNGDYVATWQLMGINFESISAEMLETIDSQVATLVRSFSGLPVSFYNHSCRASFYDAFTTKSGNKYADIISDCYYGSMKKNKFKGNTLYFTLIYRPDGRVEKLEKRKKSIKEKKDDINIHVKRMNEMINTFSGALDKFTCKLLGMYEENGKVFSSQLSFYNYLLTGKLQKIRVTDSPVYNVLGGVDVFFNHDTGQICRIDGNKFFRSIEIKDFCSETASGVFDVLQYSDADYIITHSYTSMSKSEALSTIKRAEKQLKSTEDDAVTQLQELEKAKNDIVSGDISFGYYHFTLMVMADSIRELDESVSKITADFTDLGIIPALSTMSLPAAYFAQLPAVFHLRPRLSPVSNVNFVELASFHNFYQGKRDKNCWTEAVAILKTPSKQAYYLNLHNSVLFKDERGEKNLANTKVIGTAGSGKTMFLSYLACSLQKYNNPETFADSAKNKKLTCVFLDKDRGAELCIRMLGGEYYTVKSGEPTGWNPFALEATKRNRIFVKQLMEILCTRNGERLSTRERLLISESVDAVMDFPPGEMREYGITRMLEHLMQRDDRDEQENGIILRLSQWANGQAHGWVFDNAKDTFNIQHVNNFGIDGTEFLDDPMVCAPITFYLLYRITQLLDGRRLVIFLDEFWKWLQDEAFSDFVYNKLKTIRKLNGLVIPATQSPDEILKNKISRAVVEVCSTSIYLANPDADYNDYVEGLKLTPEEFNIVKNLDPMSRQFLIKKSSLKKGDGKSFSALATLDLSGLGGYLKILSASADNLEIFESIYHEGMEPDDWVPEYLERAI</sequence>
<reference evidence="14" key="4">
    <citation type="journal article" date="2015" name="Antimicrob. Agents Chemother.">
        <title>Dissemination and characterization of cfr-carrying plasmid in Escherichia coli of animal origin.</title>
        <authorList>
            <person name="Deng H."/>
            <person name="Liu Y."/>
        </authorList>
    </citation>
    <scope>NUCLEOTIDE SEQUENCE</scope>
    <source>
        <strain evidence="14">8ZG6D</strain>
        <plasmid evidence="14">pSD11</plasmid>
    </source>
</reference>
<keyword evidence="5" id="KW-0067">ATP-binding</keyword>
<dbReference type="InterPro" id="IPR018145">
    <property type="entry name" value="CagE_TrbE_VirB_cntrl_dom"/>
</dbReference>
<dbReference type="EMBL" id="KM580532">
    <property type="protein sequence ID" value="AJF83616.1"/>
    <property type="molecule type" value="Genomic_DNA"/>
</dbReference>
<accession>A0A0A1DZA0</accession>
<dbReference type="AlphaFoldDB" id="A0A0A1DZA0"/>
<dbReference type="EMBL" id="KM580533">
    <property type="protein sequence ID" value="AJF83653.1"/>
    <property type="molecule type" value="Genomic_DNA"/>
</dbReference>
<dbReference type="GO" id="GO:0005524">
    <property type="term" value="F:ATP binding"/>
    <property type="evidence" value="ECO:0007669"/>
    <property type="project" value="UniProtKB-KW"/>
</dbReference>
<comment type="subcellular location">
    <subcellularLocation>
        <location evidence="1">Membrane</location>
    </subcellularLocation>
</comment>
<organism evidence="14">
    <name type="scientific">Escherichia coli</name>
    <dbReference type="NCBI Taxonomy" id="562"/>
    <lineage>
        <taxon>Bacteria</taxon>
        <taxon>Pseudomonadati</taxon>
        <taxon>Pseudomonadota</taxon>
        <taxon>Gammaproteobacteria</taxon>
        <taxon>Enterobacterales</taxon>
        <taxon>Enterobacteriaceae</taxon>
        <taxon>Escherichia</taxon>
    </lineage>
</organism>
<keyword evidence="7" id="KW-0843">Virulence</keyword>
<dbReference type="EMBL" id="OY757100">
    <property type="protein sequence ID" value="CAK1260197.1"/>
    <property type="molecule type" value="Genomic_DNA"/>
</dbReference>
<evidence type="ECO:0000256" key="3">
    <source>
        <dbReference type="ARBA" id="ARBA00022692"/>
    </source>
</evidence>
<reference evidence="15" key="1">
    <citation type="submission" date="2014-09" db="EMBL/GenBank/DDBJ databases">
        <authorList>
            <person name="Zhang W.-J."/>
            <person name="Wang X.-M."/>
            <person name="Schwarz S."/>
            <person name="Dai L."/>
            <person name="Hua X."/>
            <person name="Liu S."/>
        </authorList>
    </citation>
    <scope>NUCLEOTIDE SEQUENCE</scope>
    <source>
        <strain evidence="15">GXEC3</strain>
        <strain evidence="16">GXEC6</strain>
        <plasmid evidence="15">pGXEC3</plasmid>
        <plasmid evidence="16">pGXEC6</plasmid>
    </source>
</reference>
<dbReference type="Pfam" id="PF03135">
    <property type="entry name" value="CagE_TrbE_VirB"/>
    <property type="match status" value="1"/>
</dbReference>
<dbReference type="InterPro" id="IPR043964">
    <property type="entry name" value="P-loop_TraG"/>
</dbReference>
<dbReference type="InterPro" id="IPR027417">
    <property type="entry name" value="P-loop_NTPase"/>
</dbReference>
<comment type="similarity">
    <text evidence="2">Belongs to the TrbE/VirB4 family.</text>
</comment>
<evidence type="ECO:0000313" key="15">
    <source>
        <dbReference type="EMBL" id="AJF83616.1"/>
    </source>
</evidence>
<keyword evidence="3 11" id="KW-0812">Transmembrane</keyword>
<dbReference type="PANTHER" id="PTHR30121">
    <property type="entry name" value="UNCHARACTERIZED PROTEIN YJGR-RELATED"/>
    <property type="match status" value="1"/>
</dbReference>
<evidence type="ECO:0000256" key="11">
    <source>
        <dbReference type="SAM" id="Phobius"/>
    </source>
</evidence>